<dbReference type="InterPro" id="IPR017930">
    <property type="entry name" value="Myb_dom"/>
</dbReference>
<gene>
    <name evidence="7" type="ORF">OSB04_029495</name>
</gene>
<dbReference type="GO" id="GO:0003677">
    <property type="term" value="F:DNA binding"/>
    <property type="evidence" value="ECO:0007669"/>
    <property type="project" value="UniProtKB-KW"/>
</dbReference>
<feature type="region of interest" description="Disordered" evidence="4">
    <location>
        <begin position="119"/>
        <end position="143"/>
    </location>
</feature>
<evidence type="ECO:0000256" key="3">
    <source>
        <dbReference type="ARBA" id="ARBA00023242"/>
    </source>
</evidence>
<evidence type="ECO:0000259" key="6">
    <source>
        <dbReference type="PROSITE" id="PS51294"/>
    </source>
</evidence>
<feature type="domain" description="Myb-like" evidence="5">
    <location>
        <begin position="9"/>
        <end position="61"/>
    </location>
</feature>
<protein>
    <submittedName>
        <fullName evidence="7">Uncharacterized protein</fullName>
    </submittedName>
</protein>
<dbReference type="EMBL" id="JARYMX010000007">
    <property type="protein sequence ID" value="KAJ9542989.1"/>
    <property type="molecule type" value="Genomic_DNA"/>
</dbReference>
<feature type="domain" description="HTH myb-type" evidence="6">
    <location>
        <begin position="62"/>
        <end position="116"/>
    </location>
</feature>
<dbReference type="SUPFAM" id="SSF46689">
    <property type="entry name" value="Homeodomain-like"/>
    <property type="match status" value="1"/>
</dbReference>
<evidence type="ECO:0000256" key="1">
    <source>
        <dbReference type="ARBA" id="ARBA00004123"/>
    </source>
</evidence>
<proteinExistence type="predicted"/>
<dbReference type="InterPro" id="IPR009057">
    <property type="entry name" value="Homeodomain-like_sf"/>
</dbReference>
<organism evidence="7 8">
    <name type="scientific">Centaurea solstitialis</name>
    <name type="common">yellow star-thistle</name>
    <dbReference type="NCBI Taxonomy" id="347529"/>
    <lineage>
        <taxon>Eukaryota</taxon>
        <taxon>Viridiplantae</taxon>
        <taxon>Streptophyta</taxon>
        <taxon>Embryophyta</taxon>
        <taxon>Tracheophyta</taxon>
        <taxon>Spermatophyta</taxon>
        <taxon>Magnoliopsida</taxon>
        <taxon>eudicotyledons</taxon>
        <taxon>Gunneridae</taxon>
        <taxon>Pentapetalae</taxon>
        <taxon>asterids</taxon>
        <taxon>campanulids</taxon>
        <taxon>Asterales</taxon>
        <taxon>Asteraceae</taxon>
        <taxon>Carduoideae</taxon>
        <taxon>Cardueae</taxon>
        <taxon>Centaureinae</taxon>
        <taxon>Centaurea</taxon>
    </lineage>
</organism>
<dbReference type="Pfam" id="PF00249">
    <property type="entry name" value="Myb_DNA-binding"/>
    <property type="match status" value="2"/>
</dbReference>
<dbReference type="CDD" id="cd00167">
    <property type="entry name" value="SANT"/>
    <property type="match status" value="2"/>
</dbReference>
<evidence type="ECO:0000256" key="4">
    <source>
        <dbReference type="SAM" id="MobiDB-lite"/>
    </source>
</evidence>
<evidence type="ECO:0000259" key="5">
    <source>
        <dbReference type="PROSITE" id="PS50090"/>
    </source>
</evidence>
<comment type="caution">
    <text evidence="7">The sequence shown here is derived from an EMBL/GenBank/DDBJ whole genome shotgun (WGS) entry which is preliminary data.</text>
</comment>
<evidence type="ECO:0000313" key="7">
    <source>
        <dbReference type="EMBL" id="KAJ9542989.1"/>
    </source>
</evidence>
<dbReference type="PANTHER" id="PTHR10641:SF1377">
    <property type="entry name" value="MYB-RELATED PROTEIN MYB4-LIKE"/>
    <property type="match status" value="1"/>
</dbReference>
<name>A0AA38WAB4_9ASTR</name>
<evidence type="ECO:0000256" key="2">
    <source>
        <dbReference type="ARBA" id="ARBA00023125"/>
    </source>
</evidence>
<keyword evidence="2" id="KW-0238">DNA-binding</keyword>
<reference evidence="7" key="1">
    <citation type="submission" date="2023-03" db="EMBL/GenBank/DDBJ databases">
        <title>Chromosome-scale reference genome and RAD-based genetic map of yellow starthistle (Centaurea solstitialis) reveal putative structural variation and QTLs associated with invader traits.</title>
        <authorList>
            <person name="Reatini B."/>
            <person name="Cang F.A."/>
            <person name="Jiang Q."/>
            <person name="Mckibben M.T.W."/>
            <person name="Barker M.S."/>
            <person name="Rieseberg L.H."/>
            <person name="Dlugosch K.M."/>
        </authorList>
    </citation>
    <scope>NUCLEOTIDE SEQUENCE</scope>
    <source>
        <strain evidence="7">CAN-66</strain>
        <tissue evidence="7">Leaf</tissue>
    </source>
</reference>
<feature type="domain" description="Myb-like" evidence="5">
    <location>
        <begin position="62"/>
        <end position="112"/>
    </location>
</feature>
<feature type="domain" description="HTH myb-type" evidence="6">
    <location>
        <begin position="9"/>
        <end position="61"/>
    </location>
</feature>
<dbReference type="PROSITE" id="PS51294">
    <property type="entry name" value="HTH_MYB"/>
    <property type="match status" value="2"/>
</dbReference>
<dbReference type="AlphaFoldDB" id="A0AA38WAB4"/>
<dbReference type="PROSITE" id="PS50090">
    <property type="entry name" value="MYB_LIKE"/>
    <property type="match status" value="2"/>
</dbReference>
<dbReference type="Proteomes" id="UP001172457">
    <property type="component" value="Chromosome 7"/>
</dbReference>
<keyword evidence="3" id="KW-0539">Nucleus</keyword>
<dbReference type="InterPro" id="IPR015495">
    <property type="entry name" value="Myb_TF_plants"/>
</dbReference>
<dbReference type="SMART" id="SM00717">
    <property type="entry name" value="SANT"/>
    <property type="match status" value="2"/>
</dbReference>
<comment type="subcellular location">
    <subcellularLocation>
        <location evidence="1">Nucleus</location>
    </subcellularLocation>
</comment>
<dbReference type="GO" id="GO:0005634">
    <property type="term" value="C:nucleus"/>
    <property type="evidence" value="ECO:0007669"/>
    <property type="project" value="UniProtKB-SubCell"/>
</dbReference>
<sequence length="236" mass="27390">MRDPRCDLRPSLRKGTWSATEDRKLVNYISKYGISNWCKMSLYAGLSRTGKSCRLRWMNYLNPIIKRGNFTDEEEKTILHYHSLLGNRWSAIARMVPRRSDNEIKNHWHTHLKKRINHPLPITKPNHEIPKSSDRKDVESSVESSVLEPADHHIFSSTDSHTTSSCSSFDISSRSDDLEQQLVLESTETGYYYDISSPGTIQDFESFQQQLIDYANNNNITDMELQELLQDTTSEF</sequence>
<evidence type="ECO:0000313" key="8">
    <source>
        <dbReference type="Proteomes" id="UP001172457"/>
    </source>
</evidence>
<accession>A0AA38WAB4</accession>
<keyword evidence="8" id="KW-1185">Reference proteome</keyword>
<dbReference type="Gene3D" id="1.10.10.60">
    <property type="entry name" value="Homeodomain-like"/>
    <property type="match status" value="2"/>
</dbReference>
<dbReference type="PANTHER" id="PTHR10641">
    <property type="entry name" value="MYB FAMILY TRANSCRIPTION FACTOR"/>
    <property type="match status" value="1"/>
</dbReference>
<feature type="compositionally biased region" description="Basic and acidic residues" evidence="4">
    <location>
        <begin position="125"/>
        <end position="139"/>
    </location>
</feature>
<dbReference type="InterPro" id="IPR001005">
    <property type="entry name" value="SANT/Myb"/>
</dbReference>